<keyword evidence="2" id="KW-1185">Reference proteome</keyword>
<reference evidence="2" key="2">
    <citation type="submission" date="2015-01" db="EMBL/GenBank/DDBJ databases">
        <title>Evolutionary Origins and Diversification of the Mycorrhizal Mutualists.</title>
        <authorList>
            <consortium name="DOE Joint Genome Institute"/>
            <consortium name="Mycorrhizal Genomics Consortium"/>
            <person name="Kohler A."/>
            <person name="Kuo A."/>
            <person name="Nagy L.G."/>
            <person name="Floudas D."/>
            <person name="Copeland A."/>
            <person name="Barry K.W."/>
            <person name="Cichocki N."/>
            <person name="Veneault-Fourrey C."/>
            <person name="LaButti K."/>
            <person name="Lindquist E.A."/>
            <person name="Lipzen A."/>
            <person name="Lundell T."/>
            <person name="Morin E."/>
            <person name="Murat C."/>
            <person name="Riley R."/>
            <person name="Ohm R."/>
            <person name="Sun H."/>
            <person name="Tunlid A."/>
            <person name="Henrissat B."/>
            <person name="Grigoriev I.V."/>
            <person name="Hibbett D.S."/>
            <person name="Martin F."/>
        </authorList>
    </citation>
    <scope>NUCLEOTIDE SEQUENCE [LARGE SCALE GENOMIC DNA]</scope>
    <source>
        <strain evidence="2">LaAM-08-1</strain>
    </source>
</reference>
<proteinExistence type="predicted"/>
<dbReference type="HOGENOM" id="CLU_1806463_0_0_1"/>
<evidence type="ECO:0000313" key="1">
    <source>
        <dbReference type="EMBL" id="KIJ97465.1"/>
    </source>
</evidence>
<dbReference type="Proteomes" id="UP000054477">
    <property type="component" value="Unassembled WGS sequence"/>
</dbReference>
<protein>
    <submittedName>
        <fullName evidence="1">Uncharacterized protein</fullName>
    </submittedName>
</protein>
<organism evidence="1 2">
    <name type="scientific">Laccaria amethystina LaAM-08-1</name>
    <dbReference type="NCBI Taxonomy" id="1095629"/>
    <lineage>
        <taxon>Eukaryota</taxon>
        <taxon>Fungi</taxon>
        <taxon>Dikarya</taxon>
        <taxon>Basidiomycota</taxon>
        <taxon>Agaricomycotina</taxon>
        <taxon>Agaricomycetes</taxon>
        <taxon>Agaricomycetidae</taxon>
        <taxon>Agaricales</taxon>
        <taxon>Agaricineae</taxon>
        <taxon>Hydnangiaceae</taxon>
        <taxon>Laccaria</taxon>
    </lineage>
</organism>
<dbReference type="EMBL" id="KN838692">
    <property type="protein sequence ID" value="KIJ97465.1"/>
    <property type="molecule type" value="Genomic_DNA"/>
</dbReference>
<dbReference type="AlphaFoldDB" id="A0A0C9WXK7"/>
<gene>
    <name evidence="1" type="ORF">K443DRAFT_124060</name>
</gene>
<sequence length="143" mass="15915">MDSVILARIQLTQQPMGKGPLQRNSGNRALLPNLIPAKTLASRLIRRSRSRDFTGRDARPATEELNQSITVEKLGKYHRCANSDTKLPSPFKQTNWGNSMFSQRCECGQESGSMLITKPILGLNYGDRPSRLGVSWTSRLEAA</sequence>
<accession>A0A0C9WXK7</accession>
<reference evidence="1 2" key="1">
    <citation type="submission" date="2014-04" db="EMBL/GenBank/DDBJ databases">
        <authorList>
            <consortium name="DOE Joint Genome Institute"/>
            <person name="Kuo A."/>
            <person name="Kohler A."/>
            <person name="Nagy L.G."/>
            <person name="Floudas D."/>
            <person name="Copeland A."/>
            <person name="Barry K.W."/>
            <person name="Cichocki N."/>
            <person name="Veneault-Fourrey C."/>
            <person name="LaButti K."/>
            <person name="Lindquist E.A."/>
            <person name="Lipzen A."/>
            <person name="Lundell T."/>
            <person name="Morin E."/>
            <person name="Murat C."/>
            <person name="Sun H."/>
            <person name="Tunlid A."/>
            <person name="Henrissat B."/>
            <person name="Grigoriev I.V."/>
            <person name="Hibbett D.S."/>
            <person name="Martin F."/>
            <person name="Nordberg H.P."/>
            <person name="Cantor M.N."/>
            <person name="Hua S.X."/>
        </authorList>
    </citation>
    <scope>NUCLEOTIDE SEQUENCE [LARGE SCALE GENOMIC DNA]</scope>
    <source>
        <strain evidence="1 2">LaAM-08-1</strain>
    </source>
</reference>
<name>A0A0C9WXK7_9AGAR</name>
<evidence type="ECO:0000313" key="2">
    <source>
        <dbReference type="Proteomes" id="UP000054477"/>
    </source>
</evidence>